<accession>A0AAN7MZF9</accession>
<protein>
    <submittedName>
        <fullName evidence="1">Uncharacterized protein</fullName>
    </submittedName>
</protein>
<dbReference type="AlphaFoldDB" id="A0AAN7MZF9"/>
<keyword evidence="2" id="KW-1185">Reference proteome</keyword>
<evidence type="ECO:0000313" key="1">
    <source>
        <dbReference type="EMBL" id="KAK4816837.1"/>
    </source>
</evidence>
<evidence type="ECO:0000313" key="2">
    <source>
        <dbReference type="Proteomes" id="UP001333110"/>
    </source>
</evidence>
<dbReference type="EMBL" id="JAUNZN010000009">
    <property type="protein sequence ID" value="KAK4816837.1"/>
    <property type="molecule type" value="Genomic_DNA"/>
</dbReference>
<reference evidence="1 2" key="1">
    <citation type="journal article" date="2023" name="J. Hered.">
        <title>Chromosome-level genome of the wood stork (Mycteria americana) provides insight into avian chromosome evolution.</title>
        <authorList>
            <person name="Flamio R. Jr."/>
            <person name="Ramstad K.M."/>
        </authorList>
    </citation>
    <scope>NUCLEOTIDE SEQUENCE [LARGE SCALE GENOMIC DNA]</scope>
    <source>
        <strain evidence="1">JAX WOST 10</strain>
    </source>
</reference>
<dbReference type="Proteomes" id="UP001333110">
    <property type="component" value="Unassembled WGS sequence"/>
</dbReference>
<proteinExistence type="predicted"/>
<name>A0AAN7MZF9_MYCAM</name>
<sequence>MKMMKGLEHLFYEEKLSGLGLFSLEKRRLRRDIINVCNYLKEGYKEDGTKLFPVVLSDNGHKIKDTTFHLNTRKKHFYCESGQTVGQVAQIVESPSSEKLKAQLDTVVGNLLMAETELPDIQRSHSVIL</sequence>
<organism evidence="1 2">
    <name type="scientific">Mycteria americana</name>
    <name type="common">Wood stork</name>
    <dbReference type="NCBI Taxonomy" id="33587"/>
    <lineage>
        <taxon>Eukaryota</taxon>
        <taxon>Metazoa</taxon>
        <taxon>Chordata</taxon>
        <taxon>Craniata</taxon>
        <taxon>Vertebrata</taxon>
        <taxon>Euteleostomi</taxon>
        <taxon>Archelosauria</taxon>
        <taxon>Archosauria</taxon>
        <taxon>Dinosauria</taxon>
        <taxon>Saurischia</taxon>
        <taxon>Theropoda</taxon>
        <taxon>Coelurosauria</taxon>
        <taxon>Aves</taxon>
        <taxon>Neognathae</taxon>
        <taxon>Neoaves</taxon>
        <taxon>Aequornithes</taxon>
        <taxon>Ciconiiformes</taxon>
        <taxon>Ciconiidae</taxon>
        <taxon>Mycteria</taxon>
    </lineage>
</organism>
<comment type="caution">
    <text evidence="1">The sequence shown here is derived from an EMBL/GenBank/DDBJ whole genome shotgun (WGS) entry which is preliminary data.</text>
</comment>
<gene>
    <name evidence="1" type="ORF">QYF61_023901</name>
</gene>